<dbReference type="Proteomes" id="UP000636800">
    <property type="component" value="Chromosome 12"/>
</dbReference>
<keyword evidence="1" id="KW-0175">Coiled coil</keyword>
<sequence length="493" mass="55314">MSQLAGLIMDIIAGTHQLSESQFDNQDFGGRSLTEDELKRLQEALKILSDAVKRLKHSSEHSSMLTSAQYLSLLTSALLQLSSDQNVESTQPNSNKIPMPMESLWDLFEIWSSCIQKCYSRTLRQLLSLHGKLISVTENEGILIAFIAFADRCVKLRAERYLSSITNSLEKILKCNVEVRLGLIMDDKWISLVPPPESLVSQKVEKIGSLRNQKRIVPDGMKGLPTKTSCILSHPQKIRNASEDTVHKKVEKNSTSVPPSDGHQVESSLCSSKGNLGYLETKGNQMEIEVIKLHSQASSDQLLENAWLYASEKGIPGLPIPLIADKRQGIHQKCVSSQPCDDSFLTFDKSFRNCEDELNKNIKAIKLNDSRCHNKKQDGDRNFCAISPSLLHSNNLGSNFEKDNSEYESVHGCGSLFCWKTNKLAKQQIKQGTLPVSHRSSHLLFGQRMMSKKGLHACCYVRRRKICGGDLFHPTRNEETMVGDRKQTSAKYH</sequence>
<dbReference type="AlphaFoldDB" id="A0A835PWS0"/>
<dbReference type="InterPro" id="IPR054506">
    <property type="entry name" value="DnaA_N-like_STI"/>
</dbReference>
<dbReference type="EMBL" id="JADCNL010000012">
    <property type="protein sequence ID" value="KAG0458583.1"/>
    <property type="molecule type" value="Genomic_DNA"/>
</dbReference>
<organism evidence="3 4">
    <name type="scientific">Vanilla planifolia</name>
    <name type="common">Vanilla</name>
    <dbReference type="NCBI Taxonomy" id="51239"/>
    <lineage>
        <taxon>Eukaryota</taxon>
        <taxon>Viridiplantae</taxon>
        <taxon>Streptophyta</taxon>
        <taxon>Embryophyta</taxon>
        <taxon>Tracheophyta</taxon>
        <taxon>Spermatophyta</taxon>
        <taxon>Magnoliopsida</taxon>
        <taxon>Liliopsida</taxon>
        <taxon>Asparagales</taxon>
        <taxon>Orchidaceae</taxon>
        <taxon>Vanilloideae</taxon>
        <taxon>Vanilleae</taxon>
        <taxon>Vanilla</taxon>
    </lineage>
</organism>
<reference evidence="3 4" key="1">
    <citation type="journal article" date="2020" name="Nat. Food">
        <title>A phased Vanilla planifolia genome enables genetic improvement of flavour and production.</title>
        <authorList>
            <person name="Hasing T."/>
            <person name="Tang H."/>
            <person name="Brym M."/>
            <person name="Khazi F."/>
            <person name="Huang T."/>
            <person name="Chambers A.H."/>
        </authorList>
    </citation>
    <scope>NUCLEOTIDE SEQUENCE [LARGE SCALE GENOMIC DNA]</scope>
    <source>
        <tissue evidence="3">Leaf</tissue>
    </source>
</reference>
<protein>
    <recommendedName>
        <fullName evidence="2">STICHEL DnaA-N-like alpha-beta domain-containing protein</fullName>
    </recommendedName>
</protein>
<feature type="domain" description="STICHEL DnaA-N-like alpha-beta" evidence="2">
    <location>
        <begin position="105"/>
        <end position="183"/>
    </location>
</feature>
<accession>A0A835PWS0</accession>
<keyword evidence="4" id="KW-1185">Reference proteome</keyword>
<name>A0A835PWS0_VANPL</name>
<evidence type="ECO:0000313" key="4">
    <source>
        <dbReference type="Proteomes" id="UP000636800"/>
    </source>
</evidence>
<comment type="caution">
    <text evidence="3">The sequence shown here is derived from an EMBL/GenBank/DDBJ whole genome shotgun (WGS) entry which is preliminary data.</text>
</comment>
<evidence type="ECO:0000256" key="1">
    <source>
        <dbReference type="SAM" id="Coils"/>
    </source>
</evidence>
<dbReference type="Pfam" id="PF23007">
    <property type="entry name" value="DnaA_N-like_STI"/>
    <property type="match status" value="1"/>
</dbReference>
<gene>
    <name evidence="3" type="ORF">HPP92_023740</name>
</gene>
<evidence type="ECO:0000259" key="2">
    <source>
        <dbReference type="Pfam" id="PF23007"/>
    </source>
</evidence>
<feature type="coiled-coil region" evidence="1">
    <location>
        <begin position="31"/>
        <end position="58"/>
    </location>
</feature>
<proteinExistence type="predicted"/>
<evidence type="ECO:0000313" key="3">
    <source>
        <dbReference type="EMBL" id="KAG0458583.1"/>
    </source>
</evidence>